<name>A0A226ETY8_FOLCA</name>
<dbReference type="GO" id="GO:0120537">
    <property type="term" value="F:3-demethylubiquinone 3-O-methyltransferase activity"/>
    <property type="evidence" value="ECO:0007669"/>
    <property type="project" value="RHEA"/>
</dbReference>
<keyword evidence="5" id="KW-0496">Mitochondrion</keyword>
<dbReference type="SUPFAM" id="SSF53335">
    <property type="entry name" value="S-adenosyl-L-methionine-dependent methyltransferases"/>
    <property type="match status" value="1"/>
</dbReference>
<evidence type="ECO:0000256" key="2">
    <source>
        <dbReference type="ARBA" id="ARBA00022679"/>
    </source>
</evidence>
<comment type="caution">
    <text evidence="5">Lacks conserved residue(s) required for the propagation of feature annotation.</text>
</comment>
<comment type="pathway">
    <text evidence="5">Cofactor biosynthesis; ubiquinone biosynthesis.</text>
</comment>
<keyword evidence="4 5" id="KW-0949">S-adenosyl-L-methionine</keyword>
<dbReference type="CDD" id="cd02440">
    <property type="entry name" value="AdoMet_MTases"/>
    <property type="match status" value="1"/>
</dbReference>
<feature type="binding site" evidence="5">
    <location>
        <position position="139"/>
    </location>
    <ligand>
        <name>Mg(2+)</name>
        <dbReference type="ChEBI" id="CHEBI:18420"/>
    </ligand>
</feature>
<gene>
    <name evidence="6" type="ORF">Fcan01_05332</name>
</gene>
<feature type="binding site" evidence="5">
    <location>
        <position position="140"/>
    </location>
    <ligand>
        <name>Mg(2+)</name>
        <dbReference type="ChEBI" id="CHEBI:18420"/>
    </ligand>
</feature>
<dbReference type="InterPro" id="IPR010233">
    <property type="entry name" value="UbiG_MeTrfase"/>
</dbReference>
<dbReference type="Pfam" id="PF13489">
    <property type="entry name" value="Methyltransf_23"/>
    <property type="match status" value="1"/>
</dbReference>
<comment type="subcellular location">
    <subcellularLocation>
        <location evidence="5">Mitochondrion inner membrane</location>
        <topology evidence="5">Peripheral membrane protein</topology>
        <orientation evidence="5">Matrix side</orientation>
    </subcellularLocation>
</comment>
<keyword evidence="5" id="KW-0999">Mitochondrion inner membrane</keyword>
<feature type="binding site" evidence="5">
    <location>
        <position position="135"/>
    </location>
    <ligand>
        <name>S-adenosyl-L-methionine</name>
        <dbReference type="ChEBI" id="CHEBI:59789"/>
    </ligand>
</feature>
<accession>A0A226ETY8</accession>
<reference evidence="6 7" key="1">
    <citation type="submission" date="2015-12" db="EMBL/GenBank/DDBJ databases">
        <title>The genome of Folsomia candida.</title>
        <authorList>
            <person name="Faddeeva A."/>
            <person name="Derks M.F."/>
            <person name="Anvar Y."/>
            <person name="Smit S."/>
            <person name="Van Straalen N."/>
            <person name="Roelofs D."/>
        </authorList>
    </citation>
    <scope>NUCLEOTIDE SEQUENCE [LARGE SCALE GENOMIC DNA]</scope>
    <source>
        <strain evidence="6 7">VU population</strain>
        <tissue evidence="6">Whole body</tissue>
    </source>
</reference>
<comment type="catalytic activity">
    <reaction evidence="5">
        <text>a 3,4-dihydroxy-5-(all-trans-polyprenyl)benzoate + S-adenosyl-L-methionine = a 4-hydroxy-3-methoxy-5-(all-trans-polyprenyl)benzoate + S-adenosyl-L-homocysteine + H(+)</text>
        <dbReference type="Rhea" id="RHEA:44452"/>
        <dbReference type="Rhea" id="RHEA-COMP:10930"/>
        <dbReference type="Rhea" id="RHEA-COMP:10931"/>
        <dbReference type="ChEBI" id="CHEBI:15378"/>
        <dbReference type="ChEBI" id="CHEBI:57856"/>
        <dbReference type="ChEBI" id="CHEBI:59789"/>
        <dbReference type="ChEBI" id="CHEBI:64694"/>
        <dbReference type="ChEBI" id="CHEBI:84443"/>
        <dbReference type="EC" id="2.1.1.114"/>
    </reaction>
</comment>
<dbReference type="NCBIfam" id="TIGR01983">
    <property type="entry name" value="UbiG"/>
    <property type="match status" value="1"/>
</dbReference>
<dbReference type="PANTHER" id="PTHR43464:SF19">
    <property type="entry name" value="UBIQUINONE BIOSYNTHESIS O-METHYLTRANSFERASE, MITOCHONDRIAL"/>
    <property type="match status" value="1"/>
</dbReference>
<protein>
    <recommendedName>
        <fullName evidence="5">Ubiquinone biosynthesis O-methyltransferase, mitochondrial</fullName>
    </recommendedName>
    <alternativeName>
        <fullName evidence="5">3-demethylubiquinol 3-O-methyltransferase</fullName>
        <ecNumber evidence="5">2.1.1.64</ecNumber>
    </alternativeName>
    <alternativeName>
        <fullName evidence="5">3-demethylubiquinone 3-O-methyltransferase</fullName>
        <ecNumber evidence="5">2.1.1.-</ecNumber>
    </alternativeName>
    <alternativeName>
        <fullName evidence="5">Polyprenyldihydroxybenzoate methyltransferase</fullName>
        <ecNumber evidence="5">2.1.1.114</ecNumber>
    </alternativeName>
</protein>
<keyword evidence="5" id="KW-0479">Metal-binding</keyword>
<dbReference type="HAMAP" id="MF_00472">
    <property type="entry name" value="UbiG"/>
    <property type="match status" value="1"/>
</dbReference>
<keyword evidence="5" id="KW-0472">Membrane</keyword>
<feature type="binding site" evidence="5">
    <location>
        <position position="136"/>
    </location>
    <ligand>
        <name>Mg(2+)</name>
        <dbReference type="ChEBI" id="CHEBI:18420"/>
    </ligand>
</feature>
<dbReference type="UniPathway" id="UPA00232"/>
<evidence type="ECO:0000256" key="3">
    <source>
        <dbReference type="ARBA" id="ARBA00022688"/>
    </source>
</evidence>
<dbReference type="Gene3D" id="3.40.50.150">
    <property type="entry name" value="Vaccinia Virus protein VP39"/>
    <property type="match status" value="1"/>
</dbReference>
<comment type="catalytic activity">
    <reaction evidence="5">
        <text>a 3-demethylubiquinone + S-adenosyl-L-methionine = a ubiquinone + S-adenosyl-L-homocysteine</text>
        <dbReference type="Rhea" id="RHEA:81215"/>
        <dbReference type="Rhea" id="RHEA-COMP:9565"/>
        <dbReference type="Rhea" id="RHEA-COMP:19654"/>
        <dbReference type="ChEBI" id="CHEBI:16389"/>
        <dbReference type="ChEBI" id="CHEBI:57856"/>
        <dbReference type="ChEBI" id="CHEBI:59789"/>
        <dbReference type="ChEBI" id="CHEBI:231825"/>
    </reaction>
</comment>
<dbReference type="AlphaFoldDB" id="A0A226ETY8"/>
<dbReference type="InterPro" id="IPR029063">
    <property type="entry name" value="SAM-dependent_MTases_sf"/>
</dbReference>
<keyword evidence="5" id="KW-0460">Magnesium</keyword>
<dbReference type="PANTHER" id="PTHR43464">
    <property type="entry name" value="METHYLTRANSFERASE"/>
    <property type="match status" value="1"/>
</dbReference>
<dbReference type="EMBL" id="LNIX01000002">
    <property type="protein sequence ID" value="OXA60086.1"/>
    <property type="molecule type" value="Genomic_DNA"/>
</dbReference>
<comment type="catalytic activity">
    <reaction evidence="5">
        <text>a 3-demethylubiquinol + S-adenosyl-L-methionine = a ubiquinol + S-adenosyl-L-homocysteine + H(+)</text>
        <dbReference type="Rhea" id="RHEA:44380"/>
        <dbReference type="Rhea" id="RHEA-COMP:9566"/>
        <dbReference type="Rhea" id="RHEA-COMP:10914"/>
        <dbReference type="ChEBI" id="CHEBI:15378"/>
        <dbReference type="ChEBI" id="CHEBI:17976"/>
        <dbReference type="ChEBI" id="CHEBI:57856"/>
        <dbReference type="ChEBI" id="CHEBI:59789"/>
        <dbReference type="ChEBI" id="CHEBI:84422"/>
        <dbReference type="EC" id="2.1.1.64"/>
    </reaction>
</comment>
<dbReference type="OMA" id="LASRWWD"/>
<keyword evidence="3 5" id="KW-0831">Ubiquinone biosynthesis</keyword>
<comment type="function">
    <text evidence="5">O-methyltransferase required for two non-consecutive steps during ubiquinone biosynthesis. Catalyzes the 2 O-methylation of 3,4-dihydroxy-5-(all-trans-polyprenyl)benzoic acid into 4-hydroxy-3-methoxy-5-(all-trans-polyprenyl)benzoic acid. Also catalyzes the last step of ubiquinone biosynthesis by mediating methylation of 3-demethylubiquinone into ubiquinone. Also able to mediate the methylation of 3-demethylubiquinol into ubiquinol.</text>
</comment>
<evidence type="ECO:0000256" key="1">
    <source>
        <dbReference type="ARBA" id="ARBA00022603"/>
    </source>
</evidence>
<keyword evidence="6" id="KW-0830">Ubiquinone</keyword>
<dbReference type="STRING" id="158441.A0A226ETY8"/>
<comment type="subunit">
    <text evidence="5">Component of a multi-subunit COQ enzyme complex.</text>
</comment>
<dbReference type="GO" id="GO:0032259">
    <property type="term" value="P:methylation"/>
    <property type="evidence" value="ECO:0007669"/>
    <property type="project" value="UniProtKB-KW"/>
</dbReference>
<evidence type="ECO:0000313" key="6">
    <source>
        <dbReference type="EMBL" id="OXA60086.1"/>
    </source>
</evidence>
<keyword evidence="1 5" id="KW-0489">Methyltransferase</keyword>
<evidence type="ECO:0000313" key="7">
    <source>
        <dbReference type="Proteomes" id="UP000198287"/>
    </source>
</evidence>
<dbReference type="Proteomes" id="UP000198287">
    <property type="component" value="Unassembled WGS sequence"/>
</dbReference>
<evidence type="ECO:0000256" key="5">
    <source>
        <dbReference type="HAMAP-Rule" id="MF_03190"/>
    </source>
</evidence>
<organism evidence="6 7">
    <name type="scientific">Folsomia candida</name>
    <name type="common">Springtail</name>
    <dbReference type="NCBI Taxonomy" id="158441"/>
    <lineage>
        <taxon>Eukaryota</taxon>
        <taxon>Metazoa</taxon>
        <taxon>Ecdysozoa</taxon>
        <taxon>Arthropoda</taxon>
        <taxon>Hexapoda</taxon>
        <taxon>Collembola</taxon>
        <taxon>Entomobryomorpha</taxon>
        <taxon>Isotomoidea</taxon>
        <taxon>Isotomidae</taxon>
        <taxon>Proisotominae</taxon>
        <taxon>Folsomia</taxon>
    </lineage>
</organism>
<dbReference type="EC" id="2.1.1.114" evidence="5"/>
<feature type="binding site" evidence="5">
    <location>
        <position position="59"/>
    </location>
    <ligand>
        <name>S-adenosyl-L-methionine</name>
        <dbReference type="ChEBI" id="CHEBI:59789"/>
    </ligand>
</feature>
<feature type="binding site" evidence="5">
    <location>
        <position position="37"/>
    </location>
    <ligand>
        <name>S-adenosyl-L-methionine</name>
        <dbReference type="ChEBI" id="CHEBI:59789"/>
    </ligand>
</feature>
<keyword evidence="2 5" id="KW-0808">Transferase</keyword>
<dbReference type="GO" id="GO:0046872">
    <property type="term" value="F:metal ion binding"/>
    <property type="evidence" value="ECO:0007669"/>
    <property type="project" value="UniProtKB-KW"/>
</dbReference>
<sequence length="247" mass="27655">MKSTVIPSEVEKFGKLAEDWWNPNGGLKALHSMNSIRVPLIQATIDRNVPGRKRILDLGCGGGFLSEGLGVHFRSMGWTDEEIEIVGMEPAPDNIAVARNHLPSELAGMVTYVCDTIENYVANNPTVQFDTVVMSEVIEHVDNPEEFLKYAVSVAKPGGNIILTTPAKTILSWIGVILFAEHIMRIVPVGTHEYNKFIAIDKTQQLFRENGCKIVDVRGTFYNPITNRWTWNNYCKMFCYAIHAVKS</sequence>
<dbReference type="EC" id="2.1.1.64" evidence="5"/>
<comment type="caution">
    <text evidence="6">The sequence shown here is derived from an EMBL/GenBank/DDBJ whole genome shotgun (WGS) entry which is preliminary data.</text>
</comment>
<comment type="cofactor">
    <cofactor evidence="5">
        <name>Mg(2+)</name>
        <dbReference type="ChEBI" id="CHEBI:18420"/>
    </cofactor>
</comment>
<keyword evidence="7" id="KW-1185">Reference proteome</keyword>
<proteinExistence type="inferred from homology"/>
<evidence type="ECO:0000256" key="4">
    <source>
        <dbReference type="ARBA" id="ARBA00022691"/>
    </source>
</evidence>
<dbReference type="GO" id="GO:0010420">
    <property type="term" value="F:polyprenyldihydroxybenzoate methyltransferase activity"/>
    <property type="evidence" value="ECO:0007669"/>
    <property type="project" value="UniProtKB-UniRule"/>
</dbReference>
<dbReference type="GO" id="GO:0031314">
    <property type="term" value="C:extrinsic component of mitochondrial inner membrane"/>
    <property type="evidence" value="ECO:0007669"/>
    <property type="project" value="UniProtKB-UniRule"/>
</dbReference>
<dbReference type="OrthoDB" id="3265906at2759"/>
<comment type="similarity">
    <text evidence="5">Belongs to the class I-like SAM-binding methyltransferase superfamily. UbiG/COQ3 family.</text>
</comment>
<dbReference type="GO" id="GO:0061542">
    <property type="term" value="F:3-demethylubiquinol 3-O-methyltransferase activity"/>
    <property type="evidence" value="ECO:0007669"/>
    <property type="project" value="UniProtKB-UniRule"/>
</dbReference>
<dbReference type="EC" id="2.1.1.-" evidence="5"/>